<evidence type="ECO:0000313" key="2">
    <source>
        <dbReference type="EMBL" id="PIO59228.1"/>
    </source>
</evidence>
<dbReference type="AlphaFoldDB" id="A0A2G9TMU3"/>
<reference evidence="2 3" key="1">
    <citation type="submission" date="2015-09" db="EMBL/GenBank/DDBJ databases">
        <title>Draft genome of the parasitic nematode Teladorsagia circumcincta isolate WARC Sus (inbred).</title>
        <authorList>
            <person name="Mitreva M."/>
        </authorList>
    </citation>
    <scope>NUCLEOTIDE SEQUENCE [LARGE SCALE GENOMIC DNA]</scope>
    <source>
        <strain evidence="2 3">S</strain>
    </source>
</reference>
<accession>A0A2G9TMU3</accession>
<organism evidence="2 3">
    <name type="scientific">Teladorsagia circumcincta</name>
    <name type="common">Brown stomach worm</name>
    <name type="synonym">Ostertagia circumcincta</name>
    <dbReference type="NCBI Taxonomy" id="45464"/>
    <lineage>
        <taxon>Eukaryota</taxon>
        <taxon>Metazoa</taxon>
        <taxon>Ecdysozoa</taxon>
        <taxon>Nematoda</taxon>
        <taxon>Chromadorea</taxon>
        <taxon>Rhabditida</taxon>
        <taxon>Rhabditina</taxon>
        <taxon>Rhabditomorpha</taxon>
        <taxon>Strongyloidea</taxon>
        <taxon>Trichostrongylidae</taxon>
        <taxon>Teladorsagia</taxon>
    </lineage>
</organism>
<feature type="region of interest" description="Disordered" evidence="1">
    <location>
        <begin position="49"/>
        <end position="72"/>
    </location>
</feature>
<dbReference type="OrthoDB" id="9518664at2759"/>
<dbReference type="EMBL" id="KZ358404">
    <property type="protein sequence ID" value="PIO59228.1"/>
    <property type="molecule type" value="Genomic_DNA"/>
</dbReference>
<evidence type="ECO:0000256" key="1">
    <source>
        <dbReference type="SAM" id="MobiDB-lite"/>
    </source>
</evidence>
<gene>
    <name evidence="2" type="ORF">TELCIR_19315</name>
</gene>
<protein>
    <submittedName>
        <fullName evidence="2">Uncharacterized protein</fullName>
    </submittedName>
</protein>
<proteinExistence type="predicted"/>
<keyword evidence="3" id="KW-1185">Reference proteome</keyword>
<sequence length="87" mass="9991">LEITDFKYLWENRNKWSELYRENLVLIHPIKIGLTVDNSEKTLSDRLDHGSESLRRPFGKGRPNDSPFNKNAGGYGAAAAMLQQMRN</sequence>
<name>A0A2G9TMU3_TELCI</name>
<feature type="non-terminal residue" evidence="2">
    <location>
        <position position="87"/>
    </location>
</feature>
<feature type="non-terminal residue" evidence="2">
    <location>
        <position position="1"/>
    </location>
</feature>
<evidence type="ECO:0000313" key="3">
    <source>
        <dbReference type="Proteomes" id="UP000230423"/>
    </source>
</evidence>
<dbReference type="Proteomes" id="UP000230423">
    <property type="component" value="Unassembled WGS sequence"/>
</dbReference>